<accession>A0ABP0J6T6</accession>
<reference evidence="4 5" key="1">
    <citation type="submission" date="2024-02" db="EMBL/GenBank/DDBJ databases">
        <authorList>
            <person name="Chen Y."/>
            <person name="Shah S."/>
            <person name="Dougan E. K."/>
            <person name="Thang M."/>
            <person name="Chan C."/>
        </authorList>
    </citation>
    <scope>NUCLEOTIDE SEQUENCE [LARGE SCALE GENOMIC DNA]</scope>
</reference>
<dbReference type="Gene3D" id="1.10.720.30">
    <property type="entry name" value="SAP domain"/>
    <property type="match status" value="1"/>
</dbReference>
<comment type="caution">
    <text evidence="4">The sequence shown here is derived from an EMBL/GenBank/DDBJ whole genome shotgun (WGS) entry which is preliminary data.</text>
</comment>
<dbReference type="EMBL" id="CAXAMN010004570">
    <property type="protein sequence ID" value="CAK9010090.1"/>
    <property type="molecule type" value="Genomic_DNA"/>
</dbReference>
<dbReference type="PANTHER" id="PTHR46551">
    <property type="entry name" value="SAP DOMAIN-CONTAINING RIBONUCLEOPROTEIN"/>
    <property type="match status" value="1"/>
</dbReference>
<dbReference type="Proteomes" id="UP001642484">
    <property type="component" value="Unassembled WGS sequence"/>
</dbReference>
<proteinExistence type="inferred from homology"/>
<dbReference type="Pfam" id="PF02037">
    <property type="entry name" value="SAP"/>
    <property type="match status" value="1"/>
</dbReference>
<sequence>MSPFPGSMQSLARTTLPCPGKYCWGALLRPGEIFVSSRADLLLPKDVDFTIAFGLLAIKEPKTRRTGARHQAAKLDAPDLLEVVNFCFGNLPPSAKLWPWSGQTFRTRFRDVLTALKLPTQKLGDMKALDPGSLRLGGATWHLQTTEDGEYTRRKGRWLSAKIMEIYVQETASLLYLKRIPPSSKELVMNFAHIFPVVFATVQRFLRLGIVPTAWYPLLLKELCITFVTPSVTRCRHRTVHHVRLRAGYESMTVQDLKAELKSRGLTVTGRKSVLIQRLAEDDTADAEEEEVGVDSATEMPYLDDQGLLPNGSYMCLDGAARTGDWKKAKREDPDGLSWLTEWVVAARTGQLENKTTS</sequence>
<protein>
    <recommendedName>
        <fullName evidence="3">SAP domain-containing protein</fullName>
    </recommendedName>
</protein>
<evidence type="ECO:0000256" key="2">
    <source>
        <dbReference type="ARBA" id="ARBA00046328"/>
    </source>
</evidence>
<feature type="domain" description="SAP" evidence="3">
    <location>
        <begin position="249"/>
        <end position="283"/>
    </location>
</feature>
<evidence type="ECO:0000313" key="5">
    <source>
        <dbReference type="Proteomes" id="UP001642484"/>
    </source>
</evidence>
<dbReference type="InterPro" id="IPR003034">
    <property type="entry name" value="SAP_dom"/>
</dbReference>
<dbReference type="SUPFAM" id="SSF68906">
    <property type="entry name" value="SAP domain"/>
    <property type="match status" value="1"/>
</dbReference>
<dbReference type="SMART" id="SM00513">
    <property type="entry name" value="SAP"/>
    <property type="match status" value="1"/>
</dbReference>
<dbReference type="InterPro" id="IPR052240">
    <property type="entry name" value="SAP_domain_ribonucleoprotein"/>
</dbReference>
<organism evidence="4 5">
    <name type="scientific">Durusdinium trenchii</name>
    <dbReference type="NCBI Taxonomy" id="1381693"/>
    <lineage>
        <taxon>Eukaryota</taxon>
        <taxon>Sar</taxon>
        <taxon>Alveolata</taxon>
        <taxon>Dinophyceae</taxon>
        <taxon>Suessiales</taxon>
        <taxon>Symbiodiniaceae</taxon>
        <taxon>Durusdinium</taxon>
    </lineage>
</organism>
<evidence type="ECO:0000259" key="3">
    <source>
        <dbReference type="PROSITE" id="PS50800"/>
    </source>
</evidence>
<evidence type="ECO:0000256" key="1">
    <source>
        <dbReference type="ARBA" id="ARBA00022553"/>
    </source>
</evidence>
<dbReference type="PROSITE" id="PS50800">
    <property type="entry name" value="SAP"/>
    <property type="match status" value="1"/>
</dbReference>
<keyword evidence="5" id="KW-1185">Reference proteome</keyword>
<evidence type="ECO:0000313" key="4">
    <source>
        <dbReference type="EMBL" id="CAK9010090.1"/>
    </source>
</evidence>
<name>A0ABP0J6T6_9DINO</name>
<dbReference type="PANTHER" id="PTHR46551:SF1">
    <property type="entry name" value="SAP DOMAIN-CONTAINING RIBONUCLEOPROTEIN"/>
    <property type="match status" value="1"/>
</dbReference>
<comment type="similarity">
    <text evidence="2">Belongs to the SAP domain-containing ribonucleoprotein family.</text>
</comment>
<dbReference type="InterPro" id="IPR036361">
    <property type="entry name" value="SAP_dom_sf"/>
</dbReference>
<gene>
    <name evidence="4" type="ORF">CCMP2556_LOCUS9944</name>
</gene>
<keyword evidence="1" id="KW-0597">Phosphoprotein</keyword>